<dbReference type="AlphaFoldDB" id="A0A5N5G2Y0"/>
<sequence>MAKVLDAMFLTKKQVIHVESDFRGHMVTRWSTKTYTLSCAWGKFTPTLEDVANILHLLIVKNVDPFLNDIPPTFTPKNLVFCDLGGKVKHFRPKVVKDDPPNSKKFVIFGIPREPNSKSVSAKSRMRNGSFDIVFLAYSPTPSQLHANSVSSL</sequence>
<organism evidence="1 3">
    <name type="scientific">Pyrus ussuriensis x Pyrus communis</name>
    <dbReference type="NCBI Taxonomy" id="2448454"/>
    <lineage>
        <taxon>Eukaryota</taxon>
        <taxon>Viridiplantae</taxon>
        <taxon>Streptophyta</taxon>
        <taxon>Embryophyta</taxon>
        <taxon>Tracheophyta</taxon>
        <taxon>Spermatophyta</taxon>
        <taxon>Magnoliopsida</taxon>
        <taxon>eudicotyledons</taxon>
        <taxon>Gunneridae</taxon>
        <taxon>Pentapetalae</taxon>
        <taxon>rosids</taxon>
        <taxon>fabids</taxon>
        <taxon>Rosales</taxon>
        <taxon>Rosaceae</taxon>
        <taxon>Amygdaloideae</taxon>
        <taxon>Maleae</taxon>
        <taxon>Pyrus</taxon>
    </lineage>
</organism>
<dbReference type="EMBL" id="SMOL01000402">
    <property type="protein sequence ID" value="KAB2615087.1"/>
    <property type="molecule type" value="Genomic_DNA"/>
</dbReference>
<reference evidence="1 3" key="1">
    <citation type="submission" date="2019-09" db="EMBL/GenBank/DDBJ databases">
        <authorList>
            <person name="Ou C."/>
        </authorList>
    </citation>
    <scope>NUCLEOTIDE SEQUENCE [LARGE SCALE GENOMIC DNA]</scope>
    <source>
        <strain evidence="1">S2</strain>
        <tissue evidence="1">Leaf</tissue>
    </source>
</reference>
<gene>
    <name evidence="2" type="ORF">D8674_021675</name>
    <name evidence="1" type="ORF">D8674_040639</name>
</gene>
<accession>A0A5N5G2Y0</accession>
<evidence type="ECO:0000313" key="1">
    <source>
        <dbReference type="EMBL" id="KAB2609765.1"/>
    </source>
</evidence>
<reference evidence="1 3" key="2">
    <citation type="submission" date="2019-11" db="EMBL/GenBank/DDBJ databases">
        <title>A de novo genome assembly of a pear dwarfing rootstock.</title>
        <authorList>
            <person name="Wang F."/>
            <person name="Wang J."/>
            <person name="Li S."/>
            <person name="Zhang Y."/>
            <person name="Fang M."/>
            <person name="Ma L."/>
            <person name="Zhao Y."/>
            <person name="Jiang S."/>
        </authorList>
    </citation>
    <scope>NUCLEOTIDE SEQUENCE [LARGE SCALE GENOMIC DNA]</scope>
    <source>
        <strain evidence="1">S2</strain>
        <tissue evidence="1">Leaf</tissue>
    </source>
</reference>
<comment type="caution">
    <text evidence="1">The sequence shown here is derived from an EMBL/GenBank/DDBJ whole genome shotgun (WGS) entry which is preliminary data.</text>
</comment>
<dbReference type="OrthoDB" id="1937804at2759"/>
<dbReference type="EMBL" id="SMOL01000517">
    <property type="protein sequence ID" value="KAB2609765.1"/>
    <property type="molecule type" value="Genomic_DNA"/>
</dbReference>
<evidence type="ECO:0000313" key="2">
    <source>
        <dbReference type="EMBL" id="KAB2615087.1"/>
    </source>
</evidence>
<name>A0A5N5G2Y0_9ROSA</name>
<dbReference type="Proteomes" id="UP000327157">
    <property type="component" value="Chromosome 3"/>
</dbReference>
<proteinExistence type="predicted"/>
<protein>
    <submittedName>
        <fullName evidence="1">Uncharacterized protein</fullName>
    </submittedName>
</protein>
<evidence type="ECO:0000313" key="3">
    <source>
        <dbReference type="Proteomes" id="UP000327157"/>
    </source>
</evidence>
<keyword evidence="3" id="KW-1185">Reference proteome</keyword>